<dbReference type="PANTHER" id="PTHR13778:SF47">
    <property type="entry name" value="LIPOPOLYSACCHARIDE 1,3-GALACTOSYLTRANSFERASE"/>
    <property type="match status" value="1"/>
</dbReference>
<keyword evidence="1" id="KW-0328">Glycosyltransferase</keyword>
<dbReference type="GO" id="GO:0016757">
    <property type="term" value="F:glycosyltransferase activity"/>
    <property type="evidence" value="ECO:0007669"/>
    <property type="project" value="UniProtKB-KW"/>
</dbReference>
<dbReference type="GO" id="GO:0046872">
    <property type="term" value="F:metal ion binding"/>
    <property type="evidence" value="ECO:0007669"/>
    <property type="project" value="UniProtKB-KW"/>
</dbReference>
<evidence type="ECO:0000313" key="5">
    <source>
        <dbReference type="Proteomes" id="UP000240418"/>
    </source>
</evidence>
<evidence type="ECO:0000256" key="2">
    <source>
        <dbReference type="ARBA" id="ARBA00022679"/>
    </source>
</evidence>
<evidence type="ECO:0000256" key="1">
    <source>
        <dbReference type="ARBA" id="ARBA00022676"/>
    </source>
</evidence>
<evidence type="ECO:0000313" key="4">
    <source>
        <dbReference type="EMBL" id="PSL17933.1"/>
    </source>
</evidence>
<sequence length="338" mass="38952">MNFIQTSGPNRIETVTVHPIAASKTGINNHKALAYCVDEKDLPFALFSASRAAAMSPNRDFDILICSLEPLKIPSALTDLGIKNQVLDLRKTLEQEKLSLGWLPVEAYLRLCLPDHLSTKYQRLVYLDTDTDPANADLSQLFDINLGPFVLGAVLDKTQWLSLEKPVLDFEERGIDCTKYFNSGVLLIDTKKWISQNVLQHLIDEKNRNPDYLFHDQSLLNLTFLGKIAELSPVWNWQWPNSFRRITRQVDPAILHYTGIIKPWHAAEKPSWYPQTIIEEFRGFVQRHNLNGQFQKPETGWVRYPLKTRIEYEVDQLIAGPRIRRLLARYPDPYKAIL</sequence>
<evidence type="ECO:0000256" key="3">
    <source>
        <dbReference type="ARBA" id="ARBA00022723"/>
    </source>
</evidence>
<dbReference type="InterPro" id="IPR002495">
    <property type="entry name" value="Glyco_trans_8"/>
</dbReference>
<accession>A0A2P8F886</accession>
<name>A0A2P8F886_9RHOB</name>
<dbReference type="SUPFAM" id="SSF53448">
    <property type="entry name" value="Nucleotide-diphospho-sugar transferases"/>
    <property type="match status" value="1"/>
</dbReference>
<dbReference type="Gene3D" id="3.90.550.10">
    <property type="entry name" value="Spore Coat Polysaccharide Biosynthesis Protein SpsA, Chain A"/>
    <property type="match status" value="1"/>
</dbReference>
<dbReference type="InterPro" id="IPR029044">
    <property type="entry name" value="Nucleotide-diphossugar_trans"/>
</dbReference>
<dbReference type="EMBL" id="PYGJ01000013">
    <property type="protein sequence ID" value="PSL17933.1"/>
    <property type="molecule type" value="Genomic_DNA"/>
</dbReference>
<dbReference type="InterPro" id="IPR050748">
    <property type="entry name" value="Glycosyltrans_8_dom-fam"/>
</dbReference>
<gene>
    <name evidence="4" type="ORF">CLV88_1134</name>
</gene>
<keyword evidence="2 4" id="KW-0808">Transferase</keyword>
<keyword evidence="5" id="KW-1185">Reference proteome</keyword>
<dbReference type="AlphaFoldDB" id="A0A2P8F886"/>
<organism evidence="4 5">
    <name type="scientific">Shimia abyssi</name>
    <dbReference type="NCBI Taxonomy" id="1662395"/>
    <lineage>
        <taxon>Bacteria</taxon>
        <taxon>Pseudomonadati</taxon>
        <taxon>Pseudomonadota</taxon>
        <taxon>Alphaproteobacteria</taxon>
        <taxon>Rhodobacterales</taxon>
        <taxon>Roseobacteraceae</taxon>
    </lineage>
</organism>
<proteinExistence type="predicted"/>
<dbReference type="Proteomes" id="UP000240418">
    <property type="component" value="Unassembled WGS sequence"/>
</dbReference>
<dbReference type="PANTHER" id="PTHR13778">
    <property type="entry name" value="GLYCOSYLTRANSFERASE 8 DOMAIN-CONTAINING PROTEIN"/>
    <property type="match status" value="1"/>
</dbReference>
<keyword evidence="3" id="KW-0479">Metal-binding</keyword>
<dbReference type="Pfam" id="PF01501">
    <property type="entry name" value="Glyco_transf_8"/>
    <property type="match status" value="1"/>
</dbReference>
<reference evidence="4 5" key="1">
    <citation type="submission" date="2018-03" db="EMBL/GenBank/DDBJ databases">
        <title>Genomic Encyclopedia of Archaeal and Bacterial Type Strains, Phase II (KMG-II): from individual species to whole genera.</title>
        <authorList>
            <person name="Goeker M."/>
        </authorList>
    </citation>
    <scope>NUCLEOTIDE SEQUENCE [LARGE SCALE GENOMIC DNA]</scope>
    <source>
        <strain evidence="4 5">DSM 100673</strain>
    </source>
</reference>
<protein>
    <submittedName>
        <fullName evidence="4">Glycosyl transferase family 8</fullName>
    </submittedName>
</protein>
<comment type="caution">
    <text evidence="4">The sequence shown here is derived from an EMBL/GenBank/DDBJ whole genome shotgun (WGS) entry which is preliminary data.</text>
</comment>